<feature type="domain" description="YSIRK Gram-positive signal peptide" evidence="2">
    <location>
        <begin position="15"/>
        <end position="40"/>
    </location>
</feature>
<proteinExistence type="predicted"/>
<dbReference type="InterPro" id="IPR005877">
    <property type="entry name" value="YSIRK_signal_dom"/>
</dbReference>
<dbReference type="NCBIfam" id="TIGR01168">
    <property type="entry name" value="YSIRK_signal"/>
    <property type="match status" value="1"/>
</dbReference>
<evidence type="ECO:0000256" key="1">
    <source>
        <dbReference type="ARBA" id="ARBA00022729"/>
    </source>
</evidence>
<dbReference type="EMBL" id="PZJH01000005">
    <property type="protein sequence ID" value="RAK44092.1"/>
    <property type="molecule type" value="Genomic_DNA"/>
</dbReference>
<dbReference type="Pfam" id="PF04650">
    <property type="entry name" value="YSIRK_signal"/>
    <property type="match status" value="1"/>
</dbReference>
<comment type="caution">
    <text evidence="3">The sequence shown here is derived from an EMBL/GenBank/DDBJ whole genome shotgun (WGS) entry which is preliminary data.</text>
</comment>
<accession>A0A327ZP43</accession>
<evidence type="ECO:0000313" key="4">
    <source>
        <dbReference type="Proteomes" id="UP000249808"/>
    </source>
</evidence>
<name>A0A327ZP43_9STAP</name>
<gene>
    <name evidence="3" type="ORF">BHU61_09965</name>
</gene>
<keyword evidence="4" id="KW-1185">Reference proteome</keyword>
<dbReference type="AlphaFoldDB" id="A0A327ZP43"/>
<evidence type="ECO:0000313" key="3">
    <source>
        <dbReference type="EMBL" id="RAK44092.1"/>
    </source>
</evidence>
<dbReference type="Proteomes" id="UP000249808">
    <property type="component" value="Unassembled WGS sequence"/>
</dbReference>
<sequence>MKKTTSGKRYDFIPNKLNKYSIRKFTVGTASILIGSLLFLGQDAQAAESTTSTEQISTTNN</sequence>
<organism evidence="3 4">
    <name type="scientific">Macrococcus epidermidis</name>
    <dbReference type="NCBI Taxonomy" id="1902580"/>
    <lineage>
        <taxon>Bacteria</taxon>
        <taxon>Bacillati</taxon>
        <taxon>Bacillota</taxon>
        <taxon>Bacilli</taxon>
        <taxon>Bacillales</taxon>
        <taxon>Staphylococcaceae</taxon>
        <taxon>Macrococcus</taxon>
    </lineage>
</organism>
<reference evidence="3 4" key="1">
    <citation type="journal article" date="2018" name="Front. Microbiol.">
        <title>Description and Comparative Genomics of Macrococcus caseolyticus subsp. hominis subsp. nov., Macrococcus goetzii sp. nov., Macrococcus epidermidis sp. nov., and Macrococcus bohemicus sp. nov., Novel Macrococci From Human Clinical Material With Virulence Potential and Suspected Uptake of Foreign DNA by Natural Transformation.</title>
        <authorList>
            <person name="Maslanova I."/>
            <person name="Wertheimer Z."/>
            <person name="Sedlacek I."/>
            <person name="Svec P."/>
            <person name="Indrakova A."/>
            <person name="Kovarovic V."/>
            <person name="Schumann P."/>
            <person name="Sproer C."/>
            <person name="Kralova S."/>
            <person name="Sedo O."/>
            <person name="Kristofova L."/>
            <person name="Vrbovska V."/>
            <person name="Fuzik T."/>
            <person name="Petras P."/>
            <person name="Zdrahal Z."/>
            <person name="Ruzickova V."/>
            <person name="Doskar J."/>
            <person name="Pantucek R."/>
        </authorList>
    </citation>
    <scope>NUCLEOTIDE SEQUENCE [LARGE SCALE GENOMIC DNA]</scope>
    <source>
        <strain evidence="3 4">01/688</strain>
    </source>
</reference>
<keyword evidence="1" id="KW-0732">Signal</keyword>
<evidence type="ECO:0000259" key="2">
    <source>
        <dbReference type="Pfam" id="PF04650"/>
    </source>
</evidence>
<protein>
    <recommendedName>
        <fullName evidence="2">YSIRK Gram-positive signal peptide domain-containing protein</fullName>
    </recommendedName>
</protein>